<feature type="region of interest" description="Disordered" evidence="1">
    <location>
        <begin position="189"/>
        <end position="215"/>
    </location>
</feature>
<comment type="caution">
    <text evidence="2">The sequence shown here is derived from an EMBL/GenBank/DDBJ whole genome shotgun (WGS) entry which is preliminary data.</text>
</comment>
<accession>A0ABD2WI52</accession>
<feature type="region of interest" description="Disordered" evidence="1">
    <location>
        <begin position="136"/>
        <end position="167"/>
    </location>
</feature>
<organism evidence="2 3">
    <name type="scientific">Trichogramma kaykai</name>
    <dbReference type="NCBI Taxonomy" id="54128"/>
    <lineage>
        <taxon>Eukaryota</taxon>
        <taxon>Metazoa</taxon>
        <taxon>Ecdysozoa</taxon>
        <taxon>Arthropoda</taxon>
        <taxon>Hexapoda</taxon>
        <taxon>Insecta</taxon>
        <taxon>Pterygota</taxon>
        <taxon>Neoptera</taxon>
        <taxon>Endopterygota</taxon>
        <taxon>Hymenoptera</taxon>
        <taxon>Apocrita</taxon>
        <taxon>Proctotrupomorpha</taxon>
        <taxon>Chalcidoidea</taxon>
        <taxon>Trichogrammatidae</taxon>
        <taxon>Trichogramma</taxon>
    </lineage>
</organism>
<name>A0ABD2WI52_9HYME</name>
<evidence type="ECO:0000313" key="2">
    <source>
        <dbReference type="EMBL" id="KAL3392631.1"/>
    </source>
</evidence>
<evidence type="ECO:0000313" key="3">
    <source>
        <dbReference type="Proteomes" id="UP001627154"/>
    </source>
</evidence>
<dbReference type="EMBL" id="JBJJXI010000102">
    <property type="protein sequence ID" value="KAL3392631.1"/>
    <property type="molecule type" value="Genomic_DNA"/>
</dbReference>
<feature type="compositionally biased region" description="Low complexity" evidence="1">
    <location>
        <begin position="145"/>
        <end position="157"/>
    </location>
</feature>
<keyword evidence="3" id="KW-1185">Reference proteome</keyword>
<proteinExistence type="predicted"/>
<protein>
    <submittedName>
        <fullName evidence="2">Uncharacterized protein</fullName>
    </submittedName>
</protein>
<evidence type="ECO:0000256" key="1">
    <source>
        <dbReference type="SAM" id="MobiDB-lite"/>
    </source>
</evidence>
<gene>
    <name evidence="2" type="ORF">TKK_012692</name>
</gene>
<reference evidence="2 3" key="1">
    <citation type="journal article" date="2024" name="bioRxiv">
        <title>A reference genome for Trichogramma kaykai: A tiny desert-dwelling parasitoid wasp with competing sex-ratio distorters.</title>
        <authorList>
            <person name="Culotta J."/>
            <person name="Lindsey A.R."/>
        </authorList>
    </citation>
    <scope>NUCLEOTIDE SEQUENCE [LARGE SCALE GENOMIC DNA]</scope>
    <source>
        <strain evidence="2 3">KSX58</strain>
    </source>
</reference>
<sequence length="398" mass="43153">MLPSLAGPHFSFDQRADNSGNSLLPIFVHLPIHTQRAIMGLFRVGAFALLLSCAWAKSITTYDQRQDGQVNVQIDVKDVQIVALMDSKMLDDYQVSPSIFILSWFPLARSDLYRSIFDLQNYDYIYDYNDFTIKPGSTKPPKPTTPTTAKPPVKPSSVGNPQPAHLPSIGNMNDMLSLWLSPSNVSSPSIETISSSDGPSTTSTRATTTTARPSAGQDAIFHTDDRISEILNKINSIGLQASSQLLQANNNNQTFDLPLQPLPAAGPTQQQLAFTPTKLSLYLGIGRDNALSTQARKAAPPLPTASNNTLLLPLEATNDSGFKLDKEPNRETTTKIEAVPTTTTTAPTTTTTITTTIKPAATSSSGGTTSEPKRRSCPVGFVLRSNGKCFKRRHNYLA</sequence>
<dbReference type="AlphaFoldDB" id="A0ABD2WI52"/>
<dbReference type="Proteomes" id="UP001627154">
    <property type="component" value="Unassembled WGS sequence"/>
</dbReference>